<organism evidence="5 6">
    <name type="scientific">Perspicuibacillus lycopersici</name>
    <dbReference type="NCBI Taxonomy" id="1325689"/>
    <lineage>
        <taxon>Bacteria</taxon>
        <taxon>Bacillati</taxon>
        <taxon>Bacillota</taxon>
        <taxon>Bacilli</taxon>
        <taxon>Bacillales</taxon>
        <taxon>Bacillaceae</taxon>
        <taxon>Perspicuibacillus</taxon>
    </lineage>
</organism>
<keyword evidence="6" id="KW-1185">Reference proteome</keyword>
<evidence type="ECO:0000256" key="3">
    <source>
        <dbReference type="SAM" id="Phobius"/>
    </source>
</evidence>
<dbReference type="Proteomes" id="UP001209318">
    <property type="component" value="Unassembled WGS sequence"/>
</dbReference>
<sequence length="200" mass="22745">MHEYLDEEIPEEHKQELKEHLQICADCKQHFNELVKTVALVQSTSHIQTPENFTEKVMMHLPREKKKVGIKRWFGRHPILTAAAVFIIFMTASVFASWNQDDNFSVTKNKNIIIENNTTAVVPEGKTVEGDIVVKNGDIRIEGKVDGNVTIINGNNYLASAGTVTGEIEEINKVFDWLWHKIKDISSEVLQLFNSDKDAK</sequence>
<protein>
    <recommendedName>
        <fullName evidence="2">Anti-sigma-W factor RsiW</fullName>
    </recommendedName>
</protein>
<keyword evidence="3" id="KW-0812">Transmembrane</keyword>
<evidence type="ECO:0000313" key="6">
    <source>
        <dbReference type="Proteomes" id="UP001209318"/>
    </source>
</evidence>
<keyword evidence="3" id="KW-1133">Transmembrane helix</keyword>
<gene>
    <name evidence="5" type="ORF">OEV98_15745</name>
</gene>
<dbReference type="EMBL" id="JAOUSF010000006">
    <property type="protein sequence ID" value="MCU9614988.1"/>
    <property type="molecule type" value="Genomic_DNA"/>
</dbReference>
<keyword evidence="3" id="KW-0472">Membrane</keyword>
<reference evidence="5" key="1">
    <citation type="submission" date="2022-10" db="EMBL/GenBank/DDBJ databases">
        <title>Description of Fervidibacillus gen. nov. in the family Fervidibacillaceae fam. nov. with two species, Fervidibacillus albus sp. nov., and Fervidibacillus halotolerans sp. nov., isolated from tidal flat sediments.</title>
        <authorList>
            <person name="Kwon K.K."/>
            <person name="Yang S.-H."/>
        </authorList>
    </citation>
    <scope>NUCLEOTIDE SEQUENCE</scope>
    <source>
        <strain evidence="5">JCM 19140</strain>
    </source>
</reference>
<proteinExistence type="inferred from homology"/>
<name>A0AAE3IWQ1_9BACI</name>
<feature type="domain" description="Putative zinc-finger" evidence="4">
    <location>
        <begin position="1"/>
        <end position="27"/>
    </location>
</feature>
<feature type="transmembrane region" description="Helical" evidence="3">
    <location>
        <begin position="79"/>
        <end position="98"/>
    </location>
</feature>
<dbReference type="Gene3D" id="1.10.10.1320">
    <property type="entry name" value="Anti-sigma factor, zinc-finger domain"/>
    <property type="match status" value="1"/>
</dbReference>
<dbReference type="Pfam" id="PF13490">
    <property type="entry name" value="zf-HC2"/>
    <property type="match status" value="1"/>
</dbReference>
<accession>A0AAE3IWQ1</accession>
<dbReference type="AlphaFoldDB" id="A0AAE3IWQ1"/>
<dbReference type="InterPro" id="IPR027383">
    <property type="entry name" value="Znf_put"/>
</dbReference>
<comment type="caution">
    <text evidence="5">The sequence shown here is derived from an EMBL/GenBank/DDBJ whole genome shotgun (WGS) entry which is preliminary data.</text>
</comment>
<comment type="similarity">
    <text evidence="1">Belongs to the zinc-associated anti-sigma factor (ZAS) superfamily. Anti-sigma-W factor family.</text>
</comment>
<evidence type="ECO:0000259" key="4">
    <source>
        <dbReference type="Pfam" id="PF13490"/>
    </source>
</evidence>
<evidence type="ECO:0000256" key="2">
    <source>
        <dbReference type="ARBA" id="ARBA00024438"/>
    </source>
</evidence>
<dbReference type="InterPro" id="IPR041916">
    <property type="entry name" value="Anti_sigma_zinc_sf"/>
</dbReference>
<evidence type="ECO:0000313" key="5">
    <source>
        <dbReference type="EMBL" id="MCU9614988.1"/>
    </source>
</evidence>
<evidence type="ECO:0000256" key="1">
    <source>
        <dbReference type="ARBA" id="ARBA00024353"/>
    </source>
</evidence>